<dbReference type="InterPro" id="IPR021102">
    <property type="entry name" value="PNGase_A"/>
</dbReference>
<feature type="domain" description="Peptide N-acetyl-beta-D-glucosaminyl asparaginase amidase A N-terminal" evidence="3">
    <location>
        <begin position="168"/>
        <end position="498"/>
    </location>
</feature>
<evidence type="ECO:0000313" key="4">
    <source>
        <dbReference type="EMBL" id="QBZ62427.1"/>
    </source>
</evidence>
<evidence type="ECO:0000256" key="2">
    <source>
        <dbReference type="SAM" id="Phobius"/>
    </source>
</evidence>
<accession>A0A4P7NK12</accession>
<sequence length="800" mass="87662">MEATKEYLEQQRLLPDCEDQKAPIENEATPSSSSRRRRPPLVPLLLVIGIFSLLLLPTRTTVGCHKLPAAAVSTYNSTASPPDHSQPSVSLVPDVWAQNTVPKSKESPSSSSHMGRVISAIRNAASNALHKRQLGIPGLPGIPGLTTPRRSVLQCFEVSQPLLTPANSTRAGGAPCSALLMEHVFAFSYGKPFVGNYTPPNCDFNRVVMNFSVVSAGRQFDRLALMYLGDTEVWRTSTAEPTASPGIHWEYHRDMTQYLSLWKKPQTVIFDLGNLVNANYTASFNTTLTATFFKDDVKTATAPPADVIIPITALNYSRNEGTPLSVFLLPGMNASTTVKSFPRNANRAVLAIQANGQAAEEFWWSNLLQSDVATFNATNGMAPGMSPFREVAAMIDGKLAGFQWPFPVIFTGGVVPTLHRPVVGLQAFNLREHEIDITPWLPLLCDGNPHTFSFDVRGLLDDNGKSGTLSNNITSSWYITGKVFVWLDDEGSITTGSTPEIQGVDPSIDISQHAITRDQRGRNQTLTYNVAVKRDFTVKARVKTQKSSFESAWRQRLSYDNKNNVTNYGQDQVTRFGVLGSDTAFSDQKTIYGQDYNYPLAVDMRIQNSPQTGTMTLSAGMNQGMTFQIAGRSVFPDGLEAFAGTRNDKNFTASILSTFREGSATFQQTIIPGRPSTSTGSGNIRQEFSFGGNFERYPEIFNATAGIGSQPDVMLYYRNLTVANNAVTRDRETIAGRRNNEVSSATATAPSVDRNVVSESAPDQVYFDAASSRDDFAAPRFPTAAKFGVGYGPFMERRWQ</sequence>
<dbReference type="EMBL" id="CP034208">
    <property type="protein sequence ID" value="QBZ62427.1"/>
    <property type="molecule type" value="Genomic_DNA"/>
</dbReference>
<feature type="transmembrane region" description="Helical" evidence="2">
    <location>
        <begin position="41"/>
        <end position="58"/>
    </location>
</feature>
<keyword evidence="2" id="KW-0472">Membrane</keyword>
<name>A0A4P7NK12_PYROR</name>
<keyword evidence="2" id="KW-0812">Transmembrane</keyword>
<dbReference type="Pfam" id="PF12222">
    <property type="entry name" value="PNGaseA"/>
    <property type="match status" value="1"/>
</dbReference>
<organism evidence="4 5">
    <name type="scientific">Pyricularia oryzae</name>
    <name type="common">Rice blast fungus</name>
    <name type="synonym">Magnaporthe oryzae</name>
    <dbReference type="NCBI Taxonomy" id="318829"/>
    <lineage>
        <taxon>Eukaryota</taxon>
        <taxon>Fungi</taxon>
        <taxon>Dikarya</taxon>
        <taxon>Ascomycota</taxon>
        <taxon>Pezizomycotina</taxon>
        <taxon>Sordariomycetes</taxon>
        <taxon>Sordariomycetidae</taxon>
        <taxon>Magnaporthales</taxon>
        <taxon>Pyriculariaceae</taxon>
        <taxon>Pyricularia</taxon>
    </lineage>
</organism>
<protein>
    <recommendedName>
        <fullName evidence="3">Peptide N-acetyl-beta-D-glucosaminyl asparaginase amidase A N-terminal domain-containing protein</fullName>
    </recommendedName>
</protein>
<dbReference type="VEuPathDB" id="FungiDB:M_BR32_EuGene_00026161"/>
<dbReference type="AlphaFoldDB" id="A0A4P7NK12"/>
<reference evidence="4 5" key="1">
    <citation type="journal article" date="2019" name="Mol. Biol. Evol.">
        <title>Blast fungal genomes show frequent chromosomal changes, gene gains and losses, and effector gene turnover.</title>
        <authorList>
            <person name="Gomez Luciano L.B."/>
            <person name="Jason Tsai I."/>
            <person name="Chuma I."/>
            <person name="Tosa Y."/>
            <person name="Chen Y.H."/>
            <person name="Li J.Y."/>
            <person name="Li M.Y."/>
            <person name="Jade Lu M.Y."/>
            <person name="Nakayashiki H."/>
            <person name="Li W.H."/>
        </authorList>
    </citation>
    <scope>NUCLEOTIDE SEQUENCE [LARGE SCALE GENOMIC DNA]</scope>
    <source>
        <strain evidence="4">MZ5-1-6</strain>
    </source>
</reference>
<dbReference type="Proteomes" id="UP000294847">
    <property type="component" value="Chromosome 5"/>
</dbReference>
<dbReference type="InterPro" id="IPR056948">
    <property type="entry name" value="PNGaseA_N"/>
</dbReference>
<keyword evidence="2" id="KW-1133">Transmembrane helix</keyword>
<evidence type="ECO:0000256" key="1">
    <source>
        <dbReference type="SAM" id="MobiDB-lite"/>
    </source>
</evidence>
<feature type="region of interest" description="Disordered" evidence="1">
    <location>
        <begin position="1"/>
        <end position="36"/>
    </location>
</feature>
<evidence type="ECO:0000313" key="5">
    <source>
        <dbReference type="Proteomes" id="UP000294847"/>
    </source>
</evidence>
<dbReference type="PANTHER" id="PTHR31104">
    <property type="entry name" value="PEPTIDE-N4-(N-ACETYL-BETA-GLUCOSAMINYL)ASPARAGINE AMIDASE A PROTEIN"/>
    <property type="match status" value="1"/>
</dbReference>
<proteinExistence type="predicted"/>
<gene>
    <name evidence="4" type="ORF">PoMZ_11307</name>
</gene>
<evidence type="ECO:0000259" key="3">
    <source>
        <dbReference type="Pfam" id="PF12222"/>
    </source>
</evidence>
<dbReference type="Pfam" id="PF25156">
    <property type="entry name" value="PNGase_A_C"/>
    <property type="match status" value="1"/>
</dbReference>